<name>A0A2J6SSF1_9HELO</name>
<dbReference type="GeneID" id="36578634"/>
<evidence type="ECO:0000313" key="4">
    <source>
        <dbReference type="Proteomes" id="UP000235371"/>
    </source>
</evidence>
<evidence type="ECO:0000256" key="1">
    <source>
        <dbReference type="SAM" id="MobiDB-lite"/>
    </source>
</evidence>
<feature type="transmembrane region" description="Helical" evidence="2">
    <location>
        <begin position="180"/>
        <end position="203"/>
    </location>
</feature>
<reference evidence="3 4" key="1">
    <citation type="submission" date="2016-04" db="EMBL/GenBank/DDBJ databases">
        <title>A degradative enzymes factory behind the ericoid mycorrhizal symbiosis.</title>
        <authorList>
            <consortium name="DOE Joint Genome Institute"/>
            <person name="Martino E."/>
            <person name="Morin E."/>
            <person name="Grelet G."/>
            <person name="Kuo A."/>
            <person name="Kohler A."/>
            <person name="Daghino S."/>
            <person name="Barry K."/>
            <person name="Choi C."/>
            <person name="Cichocki N."/>
            <person name="Clum A."/>
            <person name="Copeland A."/>
            <person name="Hainaut M."/>
            <person name="Haridas S."/>
            <person name="Labutti K."/>
            <person name="Lindquist E."/>
            <person name="Lipzen A."/>
            <person name="Khouja H.-R."/>
            <person name="Murat C."/>
            <person name="Ohm R."/>
            <person name="Olson A."/>
            <person name="Spatafora J."/>
            <person name="Veneault-Fourrey C."/>
            <person name="Henrissat B."/>
            <person name="Grigoriev I."/>
            <person name="Martin F."/>
            <person name="Perotto S."/>
        </authorList>
    </citation>
    <scope>NUCLEOTIDE SEQUENCE [LARGE SCALE GENOMIC DNA]</scope>
    <source>
        <strain evidence="3 4">E</strain>
    </source>
</reference>
<feature type="compositionally biased region" description="Basic and acidic residues" evidence="1">
    <location>
        <begin position="204"/>
        <end position="224"/>
    </location>
</feature>
<organism evidence="3 4">
    <name type="scientific">Hyaloscypha bicolor E</name>
    <dbReference type="NCBI Taxonomy" id="1095630"/>
    <lineage>
        <taxon>Eukaryota</taxon>
        <taxon>Fungi</taxon>
        <taxon>Dikarya</taxon>
        <taxon>Ascomycota</taxon>
        <taxon>Pezizomycotina</taxon>
        <taxon>Leotiomycetes</taxon>
        <taxon>Helotiales</taxon>
        <taxon>Hyaloscyphaceae</taxon>
        <taxon>Hyaloscypha</taxon>
        <taxon>Hyaloscypha bicolor</taxon>
    </lineage>
</organism>
<feature type="compositionally biased region" description="Basic and acidic residues" evidence="1">
    <location>
        <begin position="61"/>
        <end position="72"/>
    </location>
</feature>
<evidence type="ECO:0000313" key="3">
    <source>
        <dbReference type="EMBL" id="PMD53704.1"/>
    </source>
</evidence>
<keyword evidence="4" id="KW-1185">Reference proteome</keyword>
<keyword evidence="2" id="KW-1133">Transmembrane helix</keyword>
<dbReference type="OrthoDB" id="3561227at2759"/>
<evidence type="ECO:0000256" key="2">
    <source>
        <dbReference type="SAM" id="Phobius"/>
    </source>
</evidence>
<keyword evidence="2" id="KW-0472">Membrane</keyword>
<feature type="compositionally biased region" description="Basic and acidic residues" evidence="1">
    <location>
        <begin position="112"/>
        <end position="124"/>
    </location>
</feature>
<dbReference type="EMBL" id="KZ613871">
    <property type="protein sequence ID" value="PMD53704.1"/>
    <property type="molecule type" value="Genomic_DNA"/>
</dbReference>
<feature type="region of interest" description="Disordered" evidence="1">
    <location>
        <begin position="195"/>
        <end position="245"/>
    </location>
</feature>
<dbReference type="Proteomes" id="UP000235371">
    <property type="component" value="Unassembled WGS sequence"/>
</dbReference>
<keyword evidence="2" id="KW-0812">Transmembrane</keyword>
<dbReference type="InParanoid" id="A0A2J6SSF1"/>
<accession>A0A2J6SSF1</accession>
<protein>
    <submittedName>
        <fullName evidence="3">Uncharacterized protein</fullName>
    </submittedName>
</protein>
<gene>
    <name evidence="3" type="ORF">K444DRAFT_144401</name>
</gene>
<sequence>MAEDIIELGIEGIDKLVDKHFHKVPDKLVDKHTYHPHCRARGSGERRRDEEGESSASGGDVAHDPRPRESYQHQRMSRPSDASGYGHEYSAPDGYGYGYSPPTPKRLGPDPQDSRGMRRREWLARRSSSQPGGVRERERDREKGGEKRRKRRRSLSNDRGRYTAKSGSGGGNGSGKTESVVLTLLGIAAGGLAGVAASGVIGAMEKKRDGRDRGENMREDEKGRSSGGRRIQSAERQRTKGGGRR</sequence>
<feature type="region of interest" description="Disordered" evidence="1">
    <location>
        <begin position="31"/>
        <end position="177"/>
    </location>
</feature>
<dbReference type="RefSeq" id="XP_024730608.1">
    <property type="nucleotide sequence ID" value="XM_024870552.1"/>
</dbReference>
<proteinExistence type="predicted"/>
<feature type="compositionally biased region" description="Basic and acidic residues" evidence="1">
    <location>
        <begin position="134"/>
        <end position="145"/>
    </location>
</feature>
<dbReference type="AlphaFoldDB" id="A0A2J6SSF1"/>